<evidence type="ECO:0008006" key="4">
    <source>
        <dbReference type="Google" id="ProtNLM"/>
    </source>
</evidence>
<dbReference type="GO" id="GO:0006974">
    <property type="term" value="P:DNA damage response"/>
    <property type="evidence" value="ECO:0007669"/>
    <property type="project" value="TreeGrafter"/>
</dbReference>
<dbReference type="InterPro" id="IPR007497">
    <property type="entry name" value="SIMPL/DUF541"/>
</dbReference>
<keyword evidence="1" id="KW-0732">Signal</keyword>
<protein>
    <recommendedName>
        <fullName evidence="4">SIMPL domain-containing protein</fullName>
    </recommendedName>
</protein>
<dbReference type="InterPro" id="IPR052022">
    <property type="entry name" value="26kDa_periplasmic_antigen"/>
</dbReference>
<comment type="caution">
    <text evidence="2">The sequence shown here is derived from an EMBL/GenBank/DDBJ whole genome shotgun (WGS) entry which is preliminary data.</text>
</comment>
<dbReference type="PANTHER" id="PTHR34387">
    <property type="entry name" value="SLR1258 PROTEIN"/>
    <property type="match status" value="1"/>
</dbReference>
<dbReference type="OrthoDB" id="9813144at2"/>
<dbReference type="Proteomes" id="UP000249254">
    <property type="component" value="Unassembled WGS sequence"/>
</dbReference>
<reference evidence="3" key="1">
    <citation type="submission" date="2018-05" db="EMBL/GenBank/DDBJ databases">
        <authorList>
            <person name="Li X."/>
        </authorList>
    </citation>
    <scope>NUCLEOTIDE SEQUENCE [LARGE SCALE GENOMIC DNA]</scope>
    <source>
        <strain evidence="3">LX32</strain>
    </source>
</reference>
<dbReference type="Gene3D" id="3.30.70.2970">
    <property type="entry name" value="Protein of unknown function (DUF541), domain 2"/>
    <property type="match status" value="1"/>
</dbReference>
<evidence type="ECO:0000313" key="3">
    <source>
        <dbReference type="Proteomes" id="UP000249254"/>
    </source>
</evidence>
<sequence length="254" mass="26278">METPMKTLLRAGALSLALMGAAAPAALAQSAPAPAPDSAADAVFQATTLSLSAYGEAKVVPDMATITLGVTTDAPSAAQALAANADQMARVMASLKRAGLAERDLRTSQLSVNPQYAYEQNQPPRLTGYQASNQVTITARDLKRLGQTVDAAVGAGATNVNSISFGLLDPTAAENAARLAAVRALQAKADLYAKAVGRPVLRLVNLSEGTSFDVRPPSPIMMAAPKASFRAETAVSPGEMQVRVDITGLYELAR</sequence>
<evidence type="ECO:0000313" key="2">
    <source>
        <dbReference type="EMBL" id="RAK51157.1"/>
    </source>
</evidence>
<accession>A0A328A9U6</accession>
<feature type="chain" id="PRO_5016405188" description="SIMPL domain-containing protein" evidence="1">
    <location>
        <begin position="29"/>
        <end position="254"/>
    </location>
</feature>
<dbReference type="AlphaFoldDB" id="A0A328A9U6"/>
<name>A0A328A9U6_9CAUL</name>
<dbReference type="PANTHER" id="PTHR34387:SF1">
    <property type="entry name" value="PERIPLASMIC IMMUNOGENIC PROTEIN"/>
    <property type="match status" value="1"/>
</dbReference>
<gene>
    <name evidence="2" type="ORF">DJ017_19550</name>
</gene>
<dbReference type="EMBL" id="QFYQ01000003">
    <property type="protein sequence ID" value="RAK51157.1"/>
    <property type="molecule type" value="Genomic_DNA"/>
</dbReference>
<feature type="signal peptide" evidence="1">
    <location>
        <begin position="1"/>
        <end position="28"/>
    </location>
</feature>
<keyword evidence="3" id="KW-1185">Reference proteome</keyword>
<evidence type="ECO:0000256" key="1">
    <source>
        <dbReference type="SAM" id="SignalP"/>
    </source>
</evidence>
<proteinExistence type="predicted"/>
<dbReference type="Gene3D" id="3.30.110.170">
    <property type="entry name" value="Protein of unknown function (DUF541), domain 1"/>
    <property type="match status" value="1"/>
</dbReference>
<organism evidence="2 3">
    <name type="scientific">Phenylobacterium soli</name>
    <dbReference type="NCBI Taxonomy" id="2170551"/>
    <lineage>
        <taxon>Bacteria</taxon>
        <taxon>Pseudomonadati</taxon>
        <taxon>Pseudomonadota</taxon>
        <taxon>Alphaproteobacteria</taxon>
        <taxon>Caulobacterales</taxon>
        <taxon>Caulobacteraceae</taxon>
        <taxon>Phenylobacterium</taxon>
    </lineage>
</organism>
<dbReference type="Pfam" id="PF04402">
    <property type="entry name" value="SIMPL"/>
    <property type="match status" value="1"/>
</dbReference>